<dbReference type="EnsemblPlants" id="OB06G32360.1">
    <property type="protein sequence ID" value="OB06G32360.1"/>
    <property type="gene ID" value="OB06G32360"/>
</dbReference>
<sequence length="62" mass="6888">MAWRHRGEKRDGSGGGTASHYSSLTHSSSGMELENLAQLCCALMVFGQLSDVLHFRRIIAYF</sequence>
<dbReference type="AlphaFoldDB" id="J3MGU2"/>
<dbReference type="Proteomes" id="UP000006038">
    <property type="component" value="Chromosome 6"/>
</dbReference>
<evidence type="ECO:0000313" key="2">
    <source>
        <dbReference type="EnsemblPlants" id="OB06G32360.1"/>
    </source>
</evidence>
<evidence type="ECO:0000313" key="3">
    <source>
        <dbReference type="Proteomes" id="UP000006038"/>
    </source>
</evidence>
<accession>J3MGU2</accession>
<name>J3MGU2_ORYBR</name>
<reference evidence="2" key="2">
    <citation type="submission" date="2013-04" db="UniProtKB">
        <authorList>
            <consortium name="EnsemblPlants"/>
        </authorList>
    </citation>
    <scope>IDENTIFICATION</scope>
</reference>
<proteinExistence type="predicted"/>
<reference evidence="2" key="1">
    <citation type="journal article" date="2013" name="Nat. Commun.">
        <title>Whole-genome sequencing of Oryza brachyantha reveals mechanisms underlying Oryza genome evolution.</title>
        <authorList>
            <person name="Chen J."/>
            <person name="Huang Q."/>
            <person name="Gao D."/>
            <person name="Wang J."/>
            <person name="Lang Y."/>
            <person name="Liu T."/>
            <person name="Li B."/>
            <person name="Bai Z."/>
            <person name="Luis Goicoechea J."/>
            <person name="Liang C."/>
            <person name="Chen C."/>
            <person name="Zhang W."/>
            <person name="Sun S."/>
            <person name="Liao Y."/>
            <person name="Zhang X."/>
            <person name="Yang L."/>
            <person name="Song C."/>
            <person name="Wang M."/>
            <person name="Shi J."/>
            <person name="Liu G."/>
            <person name="Liu J."/>
            <person name="Zhou H."/>
            <person name="Zhou W."/>
            <person name="Yu Q."/>
            <person name="An N."/>
            <person name="Chen Y."/>
            <person name="Cai Q."/>
            <person name="Wang B."/>
            <person name="Liu B."/>
            <person name="Min J."/>
            <person name="Huang Y."/>
            <person name="Wu H."/>
            <person name="Li Z."/>
            <person name="Zhang Y."/>
            <person name="Yin Y."/>
            <person name="Song W."/>
            <person name="Jiang J."/>
            <person name="Jackson S.A."/>
            <person name="Wing R.A."/>
            <person name="Wang J."/>
            <person name="Chen M."/>
        </authorList>
    </citation>
    <scope>NUCLEOTIDE SEQUENCE [LARGE SCALE GENOMIC DNA]</scope>
    <source>
        <strain evidence="2">cv. IRGC 101232</strain>
    </source>
</reference>
<feature type="region of interest" description="Disordered" evidence="1">
    <location>
        <begin position="1"/>
        <end position="25"/>
    </location>
</feature>
<dbReference type="Gramene" id="OB06G32360.1">
    <property type="protein sequence ID" value="OB06G32360.1"/>
    <property type="gene ID" value="OB06G32360"/>
</dbReference>
<evidence type="ECO:0000256" key="1">
    <source>
        <dbReference type="SAM" id="MobiDB-lite"/>
    </source>
</evidence>
<protein>
    <submittedName>
        <fullName evidence="2">Uncharacterized protein</fullName>
    </submittedName>
</protein>
<organism evidence="2">
    <name type="scientific">Oryza brachyantha</name>
    <name type="common">malo sina</name>
    <dbReference type="NCBI Taxonomy" id="4533"/>
    <lineage>
        <taxon>Eukaryota</taxon>
        <taxon>Viridiplantae</taxon>
        <taxon>Streptophyta</taxon>
        <taxon>Embryophyta</taxon>
        <taxon>Tracheophyta</taxon>
        <taxon>Spermatophyta</taxon>
        <taxon>Magnoliopsida</taxon>
        <taxon>Liliopsida</taxon>
        <taxon>Poales</taxon>
        <taxon>Poaceae</taxon>
        <taxon>BOP clade</taxon>
        <taxon>Oryzoideae</taxon>
        <taxon>Oryzeae</taxon>
        <taxon>Oryzinae</taxon>
        <taxon>Oryza</taxon>
    </lineage>
</organism>
<dbReference type="HOGENOM" id="CLU_2907718_0_0_1"/>
<keyword evidence="3" id="KW-1185">Reference proteome</keyword>